<dbReference type="InterPro" id="IPR000014">
    <property type="entry name" value="PAS"/>
</dbReference>
<dbReference type="SUPFAM" id="SSF47384">
    <property type="entry name" value="Homodimeric domain of signal transducing histidine kinase"/>
    <property type="match status" value="1"/>
</dbReference>
<keyword evidence="12" id="KW-1185">Reference proteome</keyword>
<evidence type="ECO:0000256" key="3">
    <source>
        <dbReference type="ARBA" id="ARBA00022553"/>
    </source>
</evidence>
<dbReference type="PANTHER" id="PTHR43065">
    <property type="entry name" value="SENSOR HISTIDINE KINASE"/>
    <property type="match status" value="1"/>
</dbReference>
<dbReference type="SUPFAM" id="SSF55874">
    <property type="entry name" value="ATPase domain of HSP90 chaperone/DNA topoisomerase II/histidine kinase"/>
    <property type="match status" value="1"/>
</dbReference>
<dbReference type="NCBIfam" id="TIGR00229">
    <property type="entry name" value="sensory_box"/>
    <property type="match status" value="1"/>
</dbReference>
<organism evidence="11 12">
    <name type="scientific">Oceanobacillus caeni</name>
    <dbReference type="NCBI Taxonomy" id="405946"/>
    <lineage>
        <taxon>Bacteria</taxon>
        <taxon>Bacillati</taxon>
        <taxon>Bacillota</taxon>
        <taxon>Bacilli</taxon>
        <taxon>Bacillales</taxon>
        <taxon>Bacillaceae</taxon>
        <taxon>Oceanobacillus</taxon>
    </lineage>
</organism>
<dbReference type="Pfam" id="PF13426">
    <property type="entry name" value="PAS_9"/>
    <property type="match status" value="1"/>
</dbReference>
<comment type="catalytic activity">
    <reaction evidence="1">
        <text>ATP + protein L-histidine = ADP + protein N-phospho-L-histidine.</text>
        <dbReference type="EC" id="2.7.13.3"/>
    </reaction>
</comment>
<dbReference type="PANTHER" id="PTHR43065:SF10">
    <property type="entry name" value="PEROXIDE STRESS-ACTIVATED HISTIDINE KINASE MAK3"/>
    <property type="match status" value="1"/>
</dbReference>
<reference evidence="11 12" key="1">
    <citation type="submission" date="2015-07" db="EMBL/GenBank/DDBJ databases">
        <title>High-quality draft genome sequence of Oceanobacillus caeni HM6, a bacillus isolated from a human feces.</title>
        <authorList>
            <person name="Kumar J."/>
            <person name="Verma M.K."/>
            <person name="Pandey R."/>
            <person name="Bhambi M."/>
            <person name="Chauhan N."/>
        </authorList>
    </citation>
    <scope>NUCLEOTIDE SEQUENCE [LARGE SCALE GENOMIC DNA]</scope>
    <source>
        <strain evidence="11 12">HM6</strain>
    </source>
</reference>
<dbReference type="Gene3D" id="3.30.565.10">
    <property type="entry name" value="Histidine kinase-like ATPase, C-terminal domain"/>
    <property type="match status" value="1"/>
</dbReference>
<dbReference type="CDD" id="cd00082">
    <property type="entry name" value="HisKA"/>
    <property type="match status" value="1"/>
</dbReference>
<keyword evidence="7" id="KW-0067">ATP-binding</keyword>
<dbReference type="SMART" id="SM00091">
    <property type="entry name" value="PAS"/>
    <property type="match status" value="1"/>
</dbReference>
<evidence type="ECO:0000256" key="5">
    <source>
        <dbReference type="ARBA" id="ARBA00022741"/>
    </source>
</evidence>
<dbReference type="Pfam" id="PF02518">
    <property type="entry name" value="HATPase_c"/>
    <property type="match status" value="1"/>
</dbReference>
<keyword evidence="8" id="KW-0902">Two-component regulatory system</keyword>
<dbReference type="PRINTS" id="PR00344">
    <property type="entry name" value="BCTRLSENSOR"/>
</dbReference>
<sequence length="366" mass="41918">MSNDNTKVENQELISNYSMLPLSIFDWIESNQNQIIVVCDERGKIIFVSSSVEKLLEYNTKDVLGKYWYQFLTREEKCYISANYEGIENREQAFIISLYHENGGKVITECSLCKFVEDQKIYYVSLLNDITEQKEAEKLLIRSEKMSIAGQLAAGVAHEIRNPLTSIKGFLQLLQAGINRNEEYYKIMIEEIEKMEKITSELLFISKPLTDLKRPESLQEMVNDTVNLLQTQAKLKNIQIVVEQPIVESIYCDKSQIKQVFLNIVKNAIEAMEEPGKITISVQNTNDYVNIHISDEGPGIPEEILHKLGEPFFTTKQNGTGLGIMISKNIMEDHHGSLEIYKNKEKGSTFKLSFPKELKKISNDVP</sequence>
<dbReference type="InterPro" id="IPR004358">
    <property type="entry name" value="Sig_transdc_His_kin-like_C"/>
</dbReference>
<dbReference type="PROSITE" id="PS50109">
    <property type="entry name" value="HIS_KIN"/>
    <property type="match status" value="1"/>
</dbReference>
<dbReference type="SUPFAM" id="SSF55785">
    <property type="entry name" value="PYP-like sensor domain (PAS domain)"/>
    <property type="match status" value="1"/>
</dbReference>
<dbReference type="EMBL" id="LGTK01000139">
    <property type="protein sequence ID" value="KPH68546.1"/>
    <property type="molecule type" value="Genomic_DNA"/>
</dbReference>
<dbReference type="InterPro" id="IPR003661">
    <property type="entry name" value="HisK_dim/P_dom"/>
</dbReference>
<evidence type="ECO:0000256" key="4">
    <source>
        <dbReference type="ARBA" id="ARBA00022679"/>
    </source>
</evidence>
<proteinExistence type="predicted"/>
<protein>
    <recommendedName>
        <fullName evidence="2">histidine kinase</fullName>
        <ecNumber evidence="2">2.7.13.3</ecNumber>
    </recommendedName>
</protein>
<keyword evidence="3" id="KW-0597">Phosphoprotein</keyword>
<dbReference type="SMART" id="SM00387">
    <property type="entry name" value="HATPase_c"/>
    <property type="match status" value="1"/>
</dbReference>
<accession>A0ABR5MF17</accession>
<evidence type="ECO:0000259" key="9">
    <source>
        <dbReference type="PROSITE" id="PS50109"/>
    </source>
</evidence>
<evidence type="ECO:0000256" key="8">
    <source>
        <dbReference type="ARBA" id="ARBA00023012"/>
    </source>
</evidence>
<dbReference type="InterPro" id="IPR036890">
    <property type="entry name" value="HATPase_C_sf"/>
</dbReference>
<evidence type="ECO:0000256" key="1">
    <source>
        <dbReference type="ARBA" id="ARBA00000085"/>
    </source>
</evidence>
<feature type="domain" description="Histidine kinase" evidence="9">
    <location>
        <begin position="155"/>
        <end position="358"/>
    </location>
</feature>
<feature type="domain" description="PAS" evidence="10">
    <location>
        <begin position="36"/>
        <end position="91"/>
    </location>
</feature>
<evidence type="ECO:0000256" key="6">
    <source>
        <dbReference type="ARBA" id="ARBA00022777"/>
    </source>
</evidence>
<evidence type="ECO:0000256" key="2">
    <source>
        <dbReference type="ARBA" id="ARBA00012438"/>
    </source>
</evidence>
<name>A0ABR5MF17_9BACI</name>
<dbReference type="Gene3D" id="3.30.450.20">
    <property type="entry name" value="PAS domain"/>
    <property type="match status" value="1"/>
</dbReference>
<dbReference type="EC" id="2.7.13.3" evidence="2"/>
<dbReference type="CDD" id="cd00130">
    <property type="entry name" value="PAS"/>
    <property type="match status" value="1"/>
</dbReference>
<dbReference type="RefSeq" id="WP_047186143.1">
    <property type="nucleotide sequence ID" value="NZ_JARTGE010000026.1"/>
</dbReference>
<evidence type="ECO:0000259" key="10">
    <source>
        <dbReference type="PROSITE" id="PS50112"/>
    </source>
</evidence>
<dbReference type="Proteomes" id="UP000037854">
    <property type="component" value="Unassembled WGS sequence"/>
</dbReference>
<dbReference type="InterPro" id="IPR035965">
    <property type="entry name" value="PAS-like_dom_sf"/>
</dbReference>
<comment type="caution">
    <text evidence="11">The sequence shown here is derived from an EMBL/GenBank/DDBJ whole genome shotgun (WGS) entry which is preliminary data.</text>
</comment>
<dbReference type="InterPro" id="IPR036097">
    <property type="entry name" value="HisK_dim/P_sf"/>
</dbReference>
<gene>
    <name evidence="11" type="ORF">AFL42_17540</name>
</gene>
<evidence type="ECO:0000313" key="11">
    <source>
        <dbReference type="EMBL" id="KPH68546.1"/>
    </source>
</evidence>
<dbReference type="InterPro" id="IPR003594">
    <property type="entry name" value="HATPase_dom"/>
</dbReference>
<keyword evidence="5" id="KW-0547">Nucleotide-binding</keyword>
<dbReference type="Gene3D" id="1.10.287.130">
    <property type="match status" value="1"/>
</dbReference>
<dbReference type="Pfam" id="PF00512">
    <property type="entry name" value="HisKA"/>
    <property type="match status" value="1"/>
</dbReference>
<dbReference type="SMART" id="SM00388">
    <property type="entry name" value="HisKA"/>
    <property type="match status" value="1"/>
</dbReference>
<evidence type="ECO:0000256" key="7">
    <source>
        <dbReference type="ARBA" id="ARBA00022840"/>
    </source>
</evidence>
<keyword evidence="6" id="KW-0418">Kinase</keyword>
<evidence type="ECO:0000313" key="12">
    <source>
        <dbReference type="Proteomes" id="UP000037854"/>
    </source>
</evidence>
<dbReference type="PROSITE" id="PS50112">
    <property type="entry name" value="PAS"/>
    <property type="match status" value="1"/>
</dbReference>
<keyword evidence="4" id="KW-0808">Transferase</keyword>
<dbReference type="InterPro" id="IPR005467">
    <property type="entry name" value="His_kinase_dom"/>
</dbReference>